<sequence length="670" mass="72317">MIVNRPLVVAITFCLGLSGLAASTDAEAQRRRAARAPAVPPACTDFYATSNADWLSANPVPATGAVSALGQLVGNANTQQKALLDAAALQPANNVQKLLGDFWASGLDEAAVEADGSNPIAPLLTRINALGRNRDLPATIAALHQVGIPVAFNFGADVDLKALDRHLGYFMQGGTGLPDPAFYTRNDADIQTVRSRYRDYIKQILALTGTPAGRLEAEANAVLAMETALATPSQALAQINNPFNNYAPVPVAGLDRQYRNLRLGDFLKAQGVTAEQVSLAEPAVFAALDGLVKNRPVADWKAYLRWRVGDAMAPYLSRTYREAEFEFRGRLLRGQTIAPARWEHVLEAVNLAAGPMLGREYTATHLTSADRRQAGLIIDKLRDAQIAALVRNPNLSESAKSEARAKLEAMKIEIGAPQRDLDYSVQPMGRGSFGGNMLIASTWRHREEMKRIGQANADRRWDVLPQQPALAYDIAQNRLIATAAVLQPPVFDPAASTAAKFGSFGALVGHELTRAIDNKGALIDARGELRSWWTPADQTAWNLLAERLGNQLSGLAYPGVRDAKVHPANVRESAMADLSGLSLAWQTWQGIEPEADKSQAQAFFTAWARLWPQAVSPNEAIARQAAEVQLPGPVRVNASVANLPAFAQAFGCSAGQPMQLPDTEQVQFWP</sequence>
<feature type="chain" id="PRO_5006395594" evidence="8">
    <location>
        <begin position="22"/>
        <end position="670"/>
    </location>
</feature>
<accession>A0A0R0DFC1</accession>
<evidence type="ECO:0000259" key="9">
    <source>
        <dbReference type="Pfam" id="PF01431"/>
    </source>
</evidence>
<dbReference type="InterPro" id="IPR024079">
    <property type="entry name" value="MetalloPept_cat_dom_sf"/>
</dbReference>
<evidence type="ECO:0000256" key="4">
    <source>
        <dbReference type="ARBA" id="ARBA00022723"/>
    </source>
</evidence>
<protein>
    <submittedName>
        <fullName evidence="11">Peptidase M13</fullName>
    </submittedName>
</protein>
<evidence type="ECO:0000256" key="6">
    <source>
        <dbReference type="ARBA" id="ARBA00022833"/>
    </source>
</evidence>
<keyword evidence="3" id="KW-0645">Protease</keyword>
<dbReference type="GO" id="GO:0046872">
    <property type="term" value="F:metal ion binding"/>
    <property type="evidence" value="ECO:0007669"/>
    <property type="project" value="UniProtKB-KW"/>
</dbReference>
<feature type="signal peptide" evidence="8">
    <location>
        <begin position="1"/>
        <end position="21"/>
    </location>
</feature>
<dbReference type="Proteomes" id="UP000050956">
    <property type="component" value="Unassembled WGS sequence"/>
</dbReference>
<evidence type="ECO:0000313" key="12">
    <source>
        <dbReference type="Proteomes" id="UP000050956"/>
    </source>
</evidence>
<organism evidence="11 12">
    <name type="scientific">Stenotrophomonas ginsengisoli</name>
    <dbReference type="NCBI Taxonomy" id="336566"/>
    <lineage>
        <taxon>Bacteria</taxon>
        <taxon>Pseudomonadati</taxon>
        <taxon>Pseudomonadota</taxon>
        <taxon>Gammaproteobacteria</taxon>
        <taxon>Lysobacterales</taxon>
        <taxon>Lysobacteraceae</taxon>
        <taxon>Stenotrophomonas</taxon>
    </lineage>
</organism>
<keyword evidence="8" id="KW-0732">Signal</keyword>
<gene>
    <name evidence="11" type="ORF">ABB30_08555</name>
</gene>
<dbReference type="STRING" id="336566.ABB30_08555"/>
<dbReference type="InterPro" id="IPR042089">
    <property type="entry name" value="Peptidase_M13_dom_2"/>
</dbReference>
<dbReference type="PANTHER" id="PTHR11733">
    <property type="entry name" value="ZINC METALLOPROTEASE FAMILY M13 NEPRILYSIN-RELATED"/>
    <property type="match status" value="1"/>
</dbReference>
<comment type="cofactor">
    <cofactor evidence="1">
        <name>Zn(2+)</name>
        <dbReference type="ChEBI" id="CHEBI:29105"/>
    </cofactor>
</comment>
<dbReference type="InterPro" id="IPR018497">
    <property type="entry name" value="Peptidase_M13_C"/>
</dbReference>
<evidence type="ECO:0000313" key="11">
    <source>
        <dbReference type="EMBL" id="KRG76766.1"/>
    </source>
</evidence>
<dbReference type="EMBL" id="LDJM01000021">
    <property type="protein sequence ID" value="KRG76766.1"/>
    <property type="molecule type" value="Genomic_DNA"/>
</dbReference>
<dbReference type="PROSITE" id="PS51885">
    <property type="entry name" value="NEPRILYSIN"/>
    <property type="match status" value="1"/>
</dbReference>
<evidence type="ECO:0000256" key="7">
    <source>
        <dbReference type="ARBA" id="ARBA00023049"/>
    </source>
</evidence>
<dbReference type="Pfam" id="PF01431">
    <property type="entry name" value="Peptidase_M13"/>
    <property type="match status" value="1"/>
</dbReference>
<keyword evidence="12" id="KW-1185">Reference proteome</keyword>
<evidence type="ECO:0000256" key="1">
    <source>
        <dbReference type="ARBA" id="ARBA00001947"/>
    </source>
</evidence>
<reference evidence="11 12" key="1">
    <citation type="submission" date="2015-05" db="EMBL/GenBank/DDBJ databases">
        <title>Genome sequencing and analysis of members of genus Stenotrophomonas.</title>
        <authorList>
            <person name="Patil P.P."/>
            <person name="Midha S."/>
            <person name="Patil P.B."/>
        </authorList>
    </citation>
    <scope>NUCLEOTIDE SEQUENCE [LARGE SCALE GENOMIC DNA]</scope>
    <source>
        <strain evidence="11 12">DSM 24757</strain>
    </source>
</reference>
<keyword evidence="6" id="KW-0862">Zinc</keyword>
<keyword evidence="5" id="KW-0378">Hydrolase</keyword>
<dbReference type="Pfam" id="PF05649">
    <property type="entry name" value="Peptidase_M13_N"/>
    <property type="match status" value="1"/>
</dbReference>
<dbReference type="Gene3D" id="1.10.1380.10">
    <property type="entry name" value="Neutral endopeptidase , domain2"/>
    <property type="match status" value="1"/>
</dbReference>
<keyword evidence="4" id="KW-0479">Metal-binding</keyword>
<dbReference type="CDD" id="cd08662">
    <property type="entry name" value="M13"/>
    <property type="match status" value="1"/>
</dbReference>
<dbReference type="AlphaFoldDB" id="A0A0R0DFC1"/>
<evidence type="ECO:0000256" key="5">
    <source>
        <dbReference type="ARBA" id="ARBA00022801"/>
    </source>
</evidence>
<dbReference type="GO" id="GO:0005886">
    <property type="term" value="C:plasma membrane"/>
    <property type="evidence" value="ECO:0007669"/>
    <property type="project" value="TreeGrafter"/>
</dbReference>
<evidence type="ECO:0000256" key="3">
    <source>
        <dbReference type="ARBA" id="ARBA00022670"/>
    </source>
</evidence>
<dbReference type="GO" id="GO:0016485">
    <property type="term" value="P:protein processing"/>
    <property type="evidence" value="ECO:0007669"/>
    <property type="project" value="TreeGrafter"/>
</dbReference>
<keyword evidence="7" id="KW-0482">Metalloprotease</keyword>
<dbReference type="SUPFAM" id="SSF55486">
    <property type="entry name" value="Metalloproteases ('zincins'), catalytic domain"/>
    <property type="match status" value="1"/>
</dbReference>
<dbReference type="RefSeq" id="WP_057637884.1">
    <property type="nucleotide sequence ID" value="NZ_LDJM01000021.1"/>
</dbReference>
<dbReference type="PRINTS" id="PR00786">
    <property type="entry name" value="NEPRILYSIN"/>
</dbReference>
<dbReference type="PATRIC" id="fig|336566.3.peg.1122"/>
<evidence type="ECO:0000256" key="2">
    <source>
        <dbReference type="ARBA" id="ARBA00007357"/>
    </source>
</evidence>
<dbReference type="OrthoDB" id="6003306at2"/>
<dbReference type="InterPro" id="IPR008753">
    <property type="entry name" value="Peptidase_M13_N"/>
</dbReference>
<name>A0A0R0DFC1_9GAMM</name>
<dbReference type="InterPro" id="IPR000718">
    <property type="entry name" value="Peptidase_M13"/>
</dbReference>
<dbReference type="GO" id="GO:0004222">
    <property type="term" value="F:metalloendopeptidase activity"/>
    <property type="evidence" value="ECO:0007669"/>
    <property type="project" value="InterPro"/>
</dbReference>
<comment type="caution">
    <text evidence="11">The sequence shown here is derived from an EMBL/GenBank/DDBJ whole genome shotgun (WGS) entry which is preliminary data.</text>
</comment>
<evidence type="ECO:0000256" key="8">
    <source>
        <dbReference type="SAM" id="SignalP"/>
    </source>
</evidence>
<feature type="domain" description="Peptidase M13 C-terminal" evidence="9">
    <location>
        <begin position="472"/>
        <end position="663"/>
    </location>
</feature>
<evidence type="ECO:0000259" key="10">
    <source>
        <dbReference type="Pfam" id="PF05649"/>
    </source>
</evidence>
<feature type="domain" description="Peptidase M13 N-terminal" evidence="10">
    <location>
        <begin position="43"/>
        <end position="417"/>
    </location>
</feature>
<dbReference type="Gene3D" id="3.40.390.10">
    <property type="entry name" value="Collagenase (Catalytic Domain)"/>
    <property type="match status" value="1"/>
</dbReference>
<dbReference type="PANTHER" id="PTHR11733:SF167">
    <property type="entry name" value="FI17812P1-RELATED"/>
    <property type="match status" value="1"/>
</dbReference>
<proteinExistence type="inferred from homology"/>
<comment type="similarity">
    <text evidence="2">Belongs to the peptidase M13 family.</text>
</comment>